<feature type="region of interest" description="Disordered" evidence="5">
    <location>
        <begin position="67"/>
        <end position="148"/>
    </location>
</feature>
<dbReference type="PANTHER" id="PTHR34135:SF2">
    <property type="entry name" value="LYSOZYME"/>
    <property type="match status" value="1"/>
</dbReference>
<reference evidence="8" key="1">
    <citation type="submission" date="2018-06" db="EMBL/GenBank/DDBJ databases">
        <authorList>
            <consortium name="Pathogen Informatics"/>
            <person name="Doyle S."/>
        </authorList>
    </citation>
    <scope>NUCLEOTIDE SEQUENCE [LARGE SCALE GENOMIC DNA]</scope>
    <source>
        <strain evidence="8">NCTC13765</strain>
    </source>
</reference>
<dbReference type="Gene3D" id="3.90.70.10">
    <property type="entry name" value="Cysteine proteinases"/>
    <property type="match status" value="1"/>
</dbReference>
<sequence>MVAGLFYRVGIMKKRNLIYLASTAVLMVASAQQVLADAHETTNSEAAVGATLTDKQAAAAETSHTIENTYSAPAVDPSEQKSAAKESQQPASETTETNATVPQKNEGVDETKDKKDEARASSAEKEPPSSKGESSFFDSHSTVTKPSKVEAKGSFVDVSSHNGDISVADYKELARQGVSGVVVKLTEGTFYKNPYAQGQIRNAQQAGLKVSAYAFSHYTNENEARAEAQYFAQRVRELNLPTATVLVNDIEDHDMERNINPNTQAWTDEMKRLGFSNLVYYTSAAWLDVNNLRNRGPIQTSKFGLQNFWVAQYPAGNLNVPKAQELNYNNGAASWQFTSQAQLLVGKHVFDQSLDYTGRFTTPVIGKISIVNNNSKTGSFDIVVSNVSNPGGVKVVKVPTWSTVNGQDDLFWYTAEKQSDGTYRAHVEASNHKNSIGEYNVHLFYLQNDGTFIKVQEAKTQVALDKPATGTVKIINNNSKTGSFDIVVSNVSNPGGVKVVKVPTWSTEGGQDDLFWYTAEKQSDGTYRAHVEASNHKNSIGEYNVHLFYLQNDGTFIKVQEAKTQVALDKPATGTVKIINNNSKTGSFDIVVSNVSNPGGVKVVKVPTWSTANGQDDLFWYTAEKQSDGTYRAHVEASNHKNSIGEYNVHLFYLQNDGTFIKVQEAKTQVALDKPATGTVKIINNNSKTGSFDIVVSNVSNPGGVKVVKVPTWSTANGQDDLFWYTAEKQSDGTYRAHVEASNHKNSVGEYNVHLFYLQNDGTFKKIQEVTTQVSKNTAVQATGKISIVNKDDQNGTFDIIVTEVSNPGGVKVVKVPTWSTEGGQDDLFWYTAEKQSDGTYRAHVDSKNHKNSRGEYNIHLYYYQDNHTFKLIQEVTTQVHHTRATGNISIVNKDDQNGTFDIVVTEVSNPAGGVQVVKVPTWSTEGGQDDLVWYTAVRQPDGSYRVHVDSRNHKNSTGEYNIHLYYYQDNHTFKLIQEVTTQVHRKYNTPYFSQRDNRWRYRTYGINNMDATGCVPTALAMAISGVKGKTVLPTEVADYLYNHTNSFNKTGIGTDGYGIKYGAEHWGLTVQALPDISAIVNTLEQGHHVLAAVGNSLFVRYPATHELVLTNYVNGRTYVRDPYNAANNGWYSVSTLVAIKSTDPVDLSLGSPFIAVK</sequence>
<dbReference type="InterPro" id="IPR013688">
    <property type="entry name" value="GBS_Bsp-like"/>
</dbReference>
<feature type="chain" id="PRO_5038383691" description="Lysozyme" evidence="6">
    <location>
        <begin position="37"/>
        <end position="1158"/>
    </location>
</feature>
<keyword evidence="9" id="KW-1185">Reference proteome</keyword>
<dbReference type="GO" id="GO:0016998">
    <property type="term" value="P:cell wall macromolecule catabolic process"/>
    <property type="evidence" value="ECO:0007669"/>
    <property type="project" value="InterPro"/>
</dbReference>
<evidence type="ECO:0000313" key="9">
    <source>
        <dbReference type="Proteomes" id="UP000254634"/>
    </source>
</evidence>
<evidence type="ECO:0000256" key="5">
    <source>
        <dbReference type="SAM" id="MobiDB-lite"/>
    </source>
</evidence>
<evidence type="ECO:0000256" key="6">
    <source>
        <dbReference type="SAM" id="SignalP"/>
    </source>
</evidence>
<dbReference type="Pfam" id="PF13529">
    <property type="entry name" value="Peptidase_C39_2"/>
    <property type="match status" value="1"/>
</dbReference>
<comment type="catalytic activity">
    <reaction evidence="4">
        <text>Hydrolysis of (1-&gt;4)-beta-linkages between N-acetylmuramic acid and N-acetyl-D-glucosamine residues in a peptidoglycan and between N-acetyl-D-glucosamine residues in chitodextrins.</text>
        <dbReference type="EC" id="3.2.1.17"/>
    </reaction>
</comment>
<dbReference type="Proteomes" id="UP000254634">
    <property type="component" value="Unassembled WGS sequence"/>
</dbReference>
<dbReference type="EMBL" id="UHFR01000005">
    <property type="protein sequence ID" value="SUN77459.1"/>
    <property type="molecule type" value="Genomic_DNA"/>
</dbReference>
<dbReference type="Gene3D" id="2.60.40.3760">
    <property type="match status" value="6"/>
</dbReference>
<feature type="signal peptide" evidence="6">
    <location>
        <begin position="1"/>
        <end position="36"/>
    </location>
</feature>
<dbReference type="PROSITE" id="PS00953">
    <property type="entry name" value="GLYCOSYL_HYDROL_F25_1"/>
    <property type="match status" value="1"/>
</dbReference>
<dbReference type="STRING" id="1123307.GCA_000380065_01789"/>
<dbReference type="Pfam" id="PF01183">
    <property type="entry name" value="Glyco_hydro_25"/>
    <property type="match status" value="1"/>
</dbReference>
<dbReference type="InterPro" id="IPR008270">
    <property type="entry name" value="Glyco_hydro_25_AS"/>
</dbReference>
<feature type="compositionally biased region" description="Polar residues" evidence="5">
    <location>
        <begin position="136"/>
        <end position="145"/>
    </location>
</feature>
<dbReference type="CDD" id="cd06522">
    <property type="entry name" value="GH25_AtlA-like"/>
    <property type="match status" value="1"/>
</dbReference>
<dbReference type="InterPro" id="IPR002053">
    <property type="entry name" value="Glyco_hydro_25"/>
</dbReference>
<keyword evidence="2 4" id="KW-0378">Hydrolase</keyword>
<feature type="compositionally biased region" description="Basic and acidic residues" evidence="5">
    <location>
        <begin position="106"/>
        <end position="128"/>
    </location>
</feature>
<protein>
    <recommendedName>
        <fullName evidence="4">Lysozyme</fullName>
        <ecNumber evidence="4">3.2.1.17</ecNumber>
    </recommendedName>
</protein>
<name>A0A380L0B2_9STRE</name>
<evidence type="ECO:0000256" key="2">
    <source>
        <dbReference type="ARBA" id="ARBA00022801"/>
    </source>
</evidence>
<dbReference type="EC" id="3.2.1.17" evidence="4"/>
<dbReference type="InterPro" id="IPR039564">
    <property type="entry name" value="Peptidase_C39-like"/>
</dbReference>
<dbReference type="GO" id="GO:0016052">
    <property type="term" value="P:carbohydrate catabolic process"/>
    <property type="evidence" value="ECO:0007669"/>
    <property type="project" value="TreeGrafter"/>
</dbReference>
<dbReference type="Gene3D" id="3.20.20.80">
    <property type="entry name" value="Glycosidases"/>
    <property type="match status" value="1"/>
</dbReference>
<evidence type="ECO:0000256" key="1">
    <source>
        <dbReference type="ARBA" id="ARBA00010646"/>
    </source>
</evidence>
<evidence type="ECO:0000259" key="7">
    <source>
        <dbReference type="Pfam" id="PF13529"/>
    </source>
</evidence>
<dbReference type="InterPro" id="IPR018077">
    <property type="entry name" value="Glyco_hydro_fam25_subgr"/>
</dbReference>
<accession>A0A380L0B2</accession>
<dbReference type="AlphaFoldDB" id="A0A380L0B2"/>
<feature type="compositionally biased region" description="Polar residues" evidence="5">
    <location>
        <begin position="85"/>
        <end position="103"/>
    </location>
</feature>
<dbReference type="PROSITE" id="PS51904">
    <property type="entry name" value="GLYCOSYL_HYDROL_F25_2"/>
    <property type="match status" value="1"/>
</dbReference>
<keyword evidence="3 4" id="KW-0326">Glycosidase</keyword>
<comment type="similarity">
    <text evidence="1 4">Belongs to the glycosyl hydrolase 25 family.</text>
</comment>
<dbReference type="SUPFAM" id="SSF51445">
    <property type="entry name" value="(Trans)glycosidases"/>
    <property type="match status" value="1"/>
</dbReference>
<dbReference type="SMART" id="SM00641">
    <property type="entry name" value="Glyco_25"/>
    <property type="match status" value="1"/>
</dbReference>
<evidence type="ECO:0000256" key="4">
    <source>
        <dbReference type="RuleBase" id="RU361176"/>
    </source>
</evidence>
<keyword evidence="6" id="KW-0732">Signal</keyword>
<evidence type="ECO:0000313" key="8">
    <source>
        <dbReference type="EMBL" id="SUN77459.1"/>
    </source>
</evidence>
<dbReference type="GO" id="GO:0009253">
    <property type="term" value="P:peptidoglycan catabolic process"/>
    <property type="evidence" value="ECO:0007669"/>
    <property type="project" value="InterPro"/>
</dbReference>
<gene>
    <name evidence="8" type="ORF">NCTC13765_01984</name>
</gene>
<dbReference type="Pfam" id="PF08481">
    <property type="entry name" value="GBS_Bsp-like"/>
    <property type="match status" value="6"/>
</dbReference>
<dbReference type="InterPro" id="IPR017853">
    <property type="entry name" value="GH"/>
</dbReference>
<dbReference type="GO" id="GO:0003796">
    <property type="term" value="F:lysozyme activity"/>
    <property type="evidence" value="ECO:0007669"/>
    <property type="project" value="UniProtKB-EC"/>
</dbReference>
<feature type="domain" description="Peptidase C39-like" evidence="7">
    <location>
        <begin position="989"/>
        <end position="1124"/>
    </location>
</feature>
<proteinExistence type="inferred from homology"/>
<organism evidence="8 9">
    <name type="scientific">Streptococcus massiliensis</name>
    <dbReference type="NCBI Taxonomy" id="313439"/>
    <lineage>
        <taxon>Bacteria</taxon>
        <taxon>Bacillati</taxon>
        <taxon>Bacillota</taxon>
        <taxon>Bacilli</taxon>
        <taxon>Lactobacillales</taxon>
        <taxon>Streptococcaceae</taxon>
        <taxon>Streptococcus</taxon>
    </lineage>
</organism>
<evidence type="ECO:0000256" key="3">
    <source>
        <dbReference type="ARBA" id="ARBA00023295"/>
    </source>
</evidence>
<dbReference type="PANTHER" id="PTHR34135">
    <property type="entry name" value="LYSOZYME"/>
    <property type="match status" value="1"/>
</dbReference>